<dbReference type="InterPro" id="IPR012291">
    <property type="entry name" value="CBM2_carb-bd_dom_sf"/>
</dbReference>
<evidence type="ECO:0000256" key="2">
    <source>
        <dbReference type="ARBA" id="ARBA00007072"/>
    </source>
</evidence>
<dbReference type="SUPFAM" id="SSF48208">
    <property type="entry name" value="Six-hairpin glycosidases"/>
    <property type="match status" value="1"/>
</dbReference>
<dbReference type="OrthoDB" id="10257085at2759"/>
<dbReference type="Gene3D" id="1.50.10.10">
    <property type="match status" value="1"/>
</dbReference>
<dbReference type="GO" id="GO:0030245">
    <property type="term" value="P:cellulose catabolic process"/>
    <property type="evidence" value="ECO:0007669"/>
    <property type="project" value="UniProtKB-KW"/>
</dbReference>
<evidence type="ECO:0000313" key="12">
    <source>
        <dbReference type="Proteomes" id="UP000245119"/>
    </source>
</evidence>
<accession>A0A2T7PPQ0</accession>
<dbReference type="GO" id="GO:0030247">
    <property type="term" value="F:polysaccharide binding"/>
    <property type="evidence" value="ECO:0007669"/>
    <property type="project" value="InterPro"/>
</dbReference>
<evidence type="ECO:0000256" key="4">
    <source>
        <dbReference type="ARBA" id="ARBA00022801"/>
    </source>
</evidence>
<dbReference type="PANTHER" id="PTHR22298">
    <property type="entry name" value="ENDO-1,4-BETA-GLUCANASE"/>
    <property type="match status" value="1"/>
</dbReference>
<dbReference type="SUPFAM" id="SSF49384">
    <property type="entry name" value="Carbohydrate-binding domain"/>
    <property type="match status" value="1"/>
</dbReference>
<comment type="similarity">
    <text evidence="2">Belongs to the glycosyl hydrolase 9 (cellulase E) family.</text>
</comment>
<evidence type="ECO:0000256" key="8">
    <source>
        <dbReference type="ARBA" id="ARBA00023326"/>
    </source>
</evidence>
<evidence type="ECO:0000256" key="3">
    <source>
        <dbReference type="ARBA" id="ARBA00012601"/>
    </source>
</evidence>
<reference evidence="11 12" key="1">
    <citation type="submission" date="2018-04" db="EMBL/GenBank/DDBJ databases">
        <title>The genome of golden apple snail Pomacea canaliculata provides insight into stress tolerance and invasive adaptation.</title>
        <authorList>
            <person name="Liu C."/>
            <person name="Liu B."/>
            <person name="Ren Y."/>
            <person name="Zhang Y."/>
            <person name="Wang H."/>
            <person name="Li S."/>
            <person name="Jiang F."/>
            <person name="Yin L."/>
            <person name="Zhang G."/>
            <person name="Qian W."/>
            <person name="Fan W."/>
        </authorList>
    </citation>
    <scope>NUCLEOTIDE SEQUENCE [LARGE SCALE GENOMIC DNA]</scope>
    <source>
        <strain evidence="11">SZHN2017</strain>
        <tissue evidence="11">Muscle</tissue>
    </source>
</reference>
<feature type="domain" description="Glycoside hydrolase family 9" evidence="10">
    <location>
        <begin position="268"/>
        <end position="686"/>
    </location>
</feature>
<dbReference type="Pfam" id="PF00759">
    <property type="entry name" value="Glyco_hydro_9"/>
    <property type="match status" value="1"/>
</dbReference>
<evidence type="ECO:0000256" key="7">
    <source>
        <dbReference type="ARBA" id="ARBA00023295"/>
    </source>
</evidence>
<proteinExistence type="inferred from homology"/>
<evidence type="ECO:0000256" key="5">
    <source>
        <dbReference type="ARBA" id="ARBA00023001"/>
    </source>
</evidence>
<dbReference type="EC" id="3.2.1.4" evidence="3"/>
<evidence type="ECO:0000259" key="10">
    <source>
        <dbReference type="Pfam" id="PF00759"/>
    </source>
</evidence>
<comment type="caution">
    <text evidence="11">The sequence shown here is derived from an EMBL/GenBank/DDBJ whole genome shotgun (WGS) entry which is preliminary data.</text>
</comment>
<evidence type="ECO:0000256" key="9">
    <source>
        <dbReference type="SAM" id="SignalP"/>
    </source>
</evidence>
<dbReference type="AlphaFoldDB" id="A0A2T7PPQ0"/>
<dbReference type="InterPro" id="IPR008928">
    <property type="entry name" value="6-hairpin_glycosidase_sf"/>
</dbReference>
<dbReference type="InterPro" id="IPR001701">
    <property type="entry name" value="Glyco_hydro_9"/>
</dbReference>
<evidence type="ECO:0000256" key="6">
    <source>
        <dbReference type="ARBA" id="ARBA00023277"/>
    </source>
</evidence>
<keyword evidence="6" id="KW-0119">Carbohydrate metabolism</keyword>
<keyword evidence="12" id="KW-1185">Reference proteome</keyword>
<dbReference type="EMBL" id="PZQS01000002">
    <property type="protein sequence ID" value="PVD35385.1"/>
    <property type="molecule type" value="Genomic_DNA"/>
</dbReference>
<keyword evidence="7" id="KW-0326">Glycosidase</keyword>
<dbReference type="InterPro" id="IPR008965">
    <property type="entry name" value="CBM2/CBM3_carb-bd_dom_sf"/>
</dbReference>
<keyword evidence="4" id="KW-0378">Hydrolase</keyword>
<feature type="chain" id="PRO_5018680930" description="cellulase" evidence="9">
    <location>
        <begin position="17"/>
        <end position="715"/>
    </location>
</feature>
<dbReference type="GO" id="GO:0008810">
    <property type="term" value="F:cellulase activity"/>
    <property type="evidence" value="ECO:0007669"/>
    <property type="project" value="UniProtKB-EC"/>
</dbReference>
<comment type="catalytic activity">
    <reaction evidence="1">
        <text>Endohydrolysis of (1-&gt;4)-beta-D-glucosidic linkages in cellulose, lichenin and cereal beta-D-glucans.</text>
        <dbReference type="EC" id="3.2.1.4"/>
    </reaction>
</comment>
<organism evidence="11 12">
    <name type="scientific">Pomacea canaliculata</name>
    <name type="common">Golden apple snail</name>
    <dbReference type="NCBI Taxonomy" id="400727"/>
    <lineage>
        <taxon>Eukaryota</taxon>
        <taxon>Metazoa</taxon>
        <taxon>Spiralia</taxon>
        <taxon>Lophotrochozoa</taxon>
        <taxon>Mollusca</taxon>
        <taxon>Gastropoda</taxon>
        <taxon>Caenogastropoda</taxon>
        <taxon>Architaenioglossa</taxon>
        <taxon>Ampullarioidea</taxon>
        <taxon>Ampullariidae</taxon>
        <taxon>Pomacea</taxon>
    </lineage>
</organism>
<keyword evidence="9" id="KW-0732">Signal</keyword>
<gene>
    <name evidence="11" type="ORF">C0Q70_02347</name>
</gene>
<dbReference type="STRING" id="400727.A0A2T7PPQ0"/>
<protein>
    <recommendedName>
        <fullName evidence="3">cellulase</fullName>
        <ecNumber evidence="3">3.2.1.4</ecNumber>
    </recommendedName>
</protein>
<keyword evidence="8" id="KW-0624">Polysaccharide degradation</keyword>
<sequence>MLTLILLAALPLMSLGNVVVPVSNHWSGGFQGKACFTIDSELTSWHMHLIFDQPIQSLDVWTADVETSTDDKTEWILDSKTWNAVEHVGQELCVDFMGHGERFLLCCWGPRVHLNSFSPTLQPPACHLSFTISCSSYLLAPTSGGNGIEGTTRTASITDGRFEEWLTFQIDKPITGWIVRLTCEESVDSLSASEADTKGHDSDKTQWQLVANDAHMTLQPGPFEMKVDGSLVDSSASDLQCSAVLIDLGVDKNDCGEVPNTGGSKYNYDELLMKSIMFYEAQRSGKLPATNRIPWRGDSGLQDRGTGGEDLTGGWYDGGGYVKFTLPTAWSTVILTWGLLEFRDAYEAAGQVEWMYDCIKWPLDYLLKCHSSDNVVWVQVGDGMIDQAHWGRPEDMAMSRPSFKVDSIGGGADVAMEMAAAFASGYLAFRERDAEYAETLLHHAQTVYDYGIKHPGVSSQWIIESQGYYNSWDYNDDICWGSLWMYKATNKNKYMTEALKYCHITPYAWEMDWNHVFLGSQILLYQVTKQETYKKSVEAYFQHWFPNGTILITPKGLGYKEIPGSLRYAANMALAALMAAEAGIHPDEYRHWAMCQIHYSLGDAGHSYVVGFGENPPVSPHHRSSSCPSPPASCTPSVLHAHGPNPHVLCGALVGGPDGRDGYKDDREEYYYNDIAIVYNAGFQTAVAALRSLLLRHLHPEQTGQSTCPYTSPAP</sequence>
<name>A0A2T7PPQ0_POMCA</name>
<evidence type="ECO:0000256" key="1">
    <source>
        <dbReference type="ARBA" id="ARBA00000966"/>
    </source>
</evidence>
<feature type="signal peptide" evidence="9">
    <location>
        <begin position="1"/>
        <end position="16"/>
    </location>
</feature>
<dbReference type="Proteomes" id="UP000245119">
    <property type="component" value="Linkage Group LG2"/>
</dbReference>
<evidence type="ECO:0000313" key="11">
    <source>
        <dbReference type="EMBL" id="PVD35385.1"/>
    </source>
</evidence>
<dbReference type="InterPro" id="IPR012341">
    <property type="entry name" value="6hp_glycosidase-like_sf"/>
</dbReference>
<keyword evidence="5" id="KW-0136">Cellulose degradation</keyword>
<dbReference type="Gene3D" id="2.60.40.290">
    <property type="match status" value="1"/>
</dbReference>